<sequence>MKHLVTTQINVTNRCDSKRLVGKRLGAKKWVLHFSTKDNYCSSIFDLIAKKREELSKKCKNGVFEEPKRVWRNDPPSQVVPSITREHDDGRNAQLRMKEGKEEKAPWEERTRMKKESLYKVNNCITNERSLDDLRKVEGCVIGTEENIYNNKAYILKYIKQLQPNDDLGKYRFITKYIMNNIREFYDNEILFILKIFSKRKYKNLPFLQCTSEYFYWLCKLNKGSKKNISYYLHFCSILNYIPTMKYIHVYTKLFNYCEDEIQDNNFFIFNMLEEETNAYHKDLKYIIMVLFFLNKGNIKNKTYDTLLYMCCYYSSHLSLKNTFLLLKIVLNEENNKYNFDYIRTIHKNIERHFDSMCQVNFINYFNILLQNHVHMEQTFFVFIRNYVDKFKSDLSRNSVIPILKMLKRVKFKDTIILKKLLTVVSANFYDYSYADIVYIVKMITLLNYFDERFFYFLFDKFVPPDNEVDMGTYFPKWRHATLNCDRYIQGAVGVGIGEGGGRRRMEISNERERSPHLQNEHIYFYSSKGLLHNNYGSEKRRPFFTNHERQVDDIGRSSGYSHCNPFEKTNFEMANMIEGIRPNDCGERVQKKKAINELSHLPLHLYEQKVKMKINISNIMEEKVEIAKPPNGNKLSYGLEYIEMYLNLFLYLGICGFRSMPLLIRLSKMINLCLLMNRDTSSSLTNSFSLCNIRHKEYYHQGIEETKFVTIHDTIKKIKNELNSTLGLKKSSSELSADMNYLLPSKEQTKGYSKNDEIKGGHSLDKRRGGYESGCKVSLQSDCQRECQSECQRFLQNQGSAHREGRKSCMRFVYPENEKLNFENLKKKKIKSNLHKEEKDEEDKILSLKYLNVDLFRKSKLLKNPRKGNCVTLKEGSHERIGRTKQNSIVAKIFGNFHPALIRLHNRRLFRRNFDEMYQSERYTEKVIPKRHVRIKGVNFSNDLQLTKYREIKNLRNVCLNRYSNMFGETSDKVLEYINKIYQIDESKEDKKTEMFDMTSDNKVIHVDDALFVDYSLCANKGKKKALSRHRNMVKKSNRITHKEYTREGVDKRPPNVTTEDYSHPNGDLIKWLYRYKNNLKCFFYEKGLNIIHLLDGDIKFLEECVQDLYKRNETTTSSNGKSNDCVEDEKVKISLKYIALLTNSCVNLYYFDEKLIDMLVFHVSEITNLFYLTQSCKEKKITRNEDSMPCHAFEKGYSYLYLFKNMCKFLTACLQMNCFMKNILSLDHRYETITKLVHISTSSYIFYNLKNITYLMNHLNANFIKQEKVSYLIKRFLLYYLDISIIINLFFIFCKKLFILMSTNCQDFLNNNLELFHLFTYTMLTFYIAYSNERIKNLHNLTSTSFHLCAWTDRAYIQEAKFLSCINFYVMFLSAISSEKKKKKKTHTQTQTQKQTPYLPLRAVQNGNSTICGESQNGESVENEENARSCQHHRKFKSFDTSSDVIQISLSPTGWDREKNIKINNSCELHMDMYTVLALSLKYIKLMSKEKFFLRHKNGKNKDHRHLYNILQFYYIFKKIIRKKNVNYINEETYHEMFPSFVIKLLNEKRIKEISMDQLFPVIQQEQHYHHSKHATSNVNIENTVIYNYFFHLFFE</sequence>
<accession>A0A1Y1JEX4</accession>
<gene>
    <name evidence="2" type="ORF">PGO_092810</name>
</gene>
<dbReference type="OMA" id="WIYRYIN"/>
<evidence type="ECO:0000256" key="1">
    <source>
        <dbReference type="SAM" id="Phobius"/>
    </source>
</evidence>
<keyword evidence="3" id="KW-1185">Reference proteome</keyword>
<keyword evidence="1" id="KW-0472">Membrane</keyword>
<comment type="caution">
    <text evidence="2">The sequence shown here is derived from an EMBL/GenBank/DDBJ whole genome shotgun (WGS) entry which is preliminary data.</text>
</comment>
<reference evidence="3" key="1">
    <citation type="submission" date="2017-04" db="EMBL/GenBank/DDBJ databases">
        <title>Plasmodium gonderi genome.</title>
        <authorList>
            <person name="Arisue N."/>
            <person name="Honma H."/>
            <person name="Kawai S."/>
            <person name="Tougan T."/>
            <person name="Tanabe K."/>
            <person name="Horii T."/>
        </authorList>
    </citation>
    <scope>NUCLEOTIDE SEQUENCE [LARGE SCALE GENOMIC DNA]</scope>
    <source>
        <strain evidence="3">ATCC 30045</strain>
    </source>
</reference>
<name>A0A1Y1JEX4_PLAGO</name>
<evidence type="ECO:0000313" key="3">
    <source>
        <dbReference type="Proteomes" id="UP000195521"/>
    </source>
</evidence>
<proteinExistence type="predicted"/>
<dbReference type="GeneID" id="39747799"/>
<keyword evidence="1" id="KW-1133">Transmembrane helix</keyword>
<feature type="transmembrane region" description="Helical" evidence="1">
    <location>
        <begin position="1278"/>
        <end position="1295"/>
    </location>
</feature>
<dbReference type="OrthoDB" id="377924at2759"/>
<organism evidence="2 3">
    <name type="scientific">Plasmodium gonderi</name>
    <dbReference type="NCBI Taxonomy" id="77519"/>
    <lineage>
        <taxon>Eukaryota</taxon>
        <taxon>Sar</taxon>
        <taxon>Alveolata</taxon>
        <taxon>Apicomplexa</taxon>
        <taxon>Aconoidasida</taxon>
        <taxon>Haemosporida</taxon>
        <taxon>Plasmodiidae</taxon>
        <taxon>Plasmodium</taxon>
        <taxon>Plasmodium (Plasmodium)</taxon>
    </lineage>
</organism>
<evidence type="ECO:0000313" key="2">
    <source>
        <dbReference type="EMBL" id="GAW81081.1"/>
    </source>
</evidence>
<keyword evidence="1" id="KW-0812">Transmembrane</keyword>
<dbReference type="RefSeq" id="XP_028543670.1">
    <property type="nucleotide sequence ID" value="XM_028687869.1"/>
</dbReference>
<feature type="transmembrane region" description="Helical" evidence="1">
    <location>
        <begin position="1315"/>
        <end position="1332"/>
    </location>
</feature>
<dbReference type="Proteomes" id="UP000195521">
    <property type="component" value="Unassembled WGS sequence"/>
</dbReference>
<protein>
    <submittedName>
        <fullName evidence="2">Uncharacterized protein</fullName>
    </submittedName>
</protein>
<dbReference type="EMBL" id="BDQF01000010">
    <property type="protein sequence ID" value="GAW81081.1"/>
    <property type="molecule type" value="Genomic_DNA"/>
</dbReference>